<evidence type="ECO:0000256" key="6">
    <source>
        <dbReference type="ARBA" id="ARBA00022801"/>
    </source>
</evidence>
<feature type="binding site" evidence="13">
    <location>
        <position position="242"/>
    </location>
    <ligand>
        <name>Ca(2+)</name>
        <dbReference type="ChEBI" id="CHEBI:29108"/>
    </ligand>
</feature>
<sequence>MLNHTHDPALRSWVASAQAEGGDFPIQNLPHGVFRPRGSSERWRGGVAIGDQILDLSRLMGSGLARPEVLAALRAAQADSLNELMALGPTAWRALRSELSRLLREDAVEQRALASCLWPQDQAEFTLPARIGDYTDFFTSWHHMLNAGRIFQPDAPPLPNFRWLPIAYHGRASTVEVSGAPVLRPRGITRAPGQDAPHLAPVERLDYELELGLWVGPGTRRGEPVPVGQAEGHVFGLSLLNDWSARDVQAFEAMPLGPFLAKNFLTTVSPWVVTLEALAPYRCALPRRADDPPHLPHLAPPDPRSAGIDIQLQALLVPAGQDGPGVTLSRTSFRHGYWSLAQMVAHHTEGGCALRPGDLLGTGTQSGPAEGEQGCLLELTRGGQQPLTLPDGSQRRYLEDGDTLVLRAWCERTGAARIGFGDCRGTVHPAA</sequence>
<evidence type="ECO:0000313" key="17">
    <source>
        <dbReference type="Proteomes" id="UP000678374"/>
    </source>
</evidence>
<feature type="binding site" evidence="13">
    <location>
        <position position="210"/>
    </location>
    <ligand>
        <name>Ca(2+)</name>
        <dbReference type="ChEBI" id="CHEBI:29108"/>
    </ligand>
</feature>
<comment type="cofactor">
    <cofactor evidence="2 13">
        <name>Mg(2+)</name>
        <dbReference type="ChEBI" id="CHEBI:18420"/>
    </cofactor>
</comment>
<evidence type="ECO:0000256" key="9">
    <source>
        <dbReference type="ARBA" id="ARBA00022878"/>
    </source>
</evidence>
<dbReference type="NCBIfam" id="TIGR01266">
    <property type="entry name" value="fum_ac_acetase"/>
    <property type="match status" value="1"/>
</dbReference>
<keyword evidence="7 13" id="KW-0106">Calcium</keyword>
<feature type="active site" description="Proton acceptor" evidence="11">
    <location>
        <position position="143"/>
    </location>
</feature>
<keyword evidence="5 13" id="KW-0479">Metal-binding</keyword>
<dbReference type="PANTHER" id="PTHR43069">
    <property type="entry name" value="FUMARYLACETOACETASE"/>
    <property type="match status" value="1"/>
</dbReference>
<dbReference type="Pfam" id="PF09298">
    <property type="entry name" value="FAA_hydrolase_N"/>
    <property type="match status" value="1"/>
</dbReference>
<evidence type="ECO:0000256" key="13">
    <source>
        <dbReference type="PIRSR" id="PIRSR605959-3"/>
    </source>
</evidence>
<dbReference type="Proteomes" id="UP000678374">
    <property type="component" value="Unassembled WGS sequence"/>
</dbReference>
<keyword evidence="9" id="KW-0828">Tyrosine catabolism</keyword>
<dbReference type="EMBL" id="JAGQDE010000003">
    <property type="protein sequence ID" value="MBQ0958497.1"/>
    <property type="molecule type" value="Genomic_DNA"/>
</dbReference>
<evidence type="ECO:0000256" key="2">
    <source>
        <dbReference type="ARBA" id="ARBA00001946"/>
    </source>
</evidence>
<reference evidence="16" key="1">
    <citation type="submission" date="2021-04" db="EMBL/GenBank/DDBJ databases">
        <title>The genome sequence of Ideonella sp. 4Y11.</title>
        <authorList>
            <person name="Liu Y."/>
        </authorList>
    </citation>
    <scope>NUCLEOTIDE SEQUENCE</scope>
    <source>
        <strain evidence="16">4Y11</strain>
    </source>
</reference>
<dbReference type="Pfam" id="PF01557">
    <property type="entry name" value="FAA_hydrolase"/>
    <property type="match status" value="1"/>
</dbReference>
<feature type="binding site" evidence="12">
    <location>
        <position position="364"/>
    </location>
    <ligand>
        <name>substrate</name>
    </ligand>
</feature>
<feature type="domain" description="Fumarylacetoacetase-like C-terminal" evidence="14">
    <location>
        <begin position="163"/>
        <end position="427"/>
    </location>
</feature>
<dbReference type="EC" id="3.7.1.2" evidence="4"/>
<dbReference type="GO" id="GO:0006572">
    <property type="term" value="P:L-tyrosine catabolic process"/>
    <property type="evidence" value="ECO:0007669"/>
    <property type="project" value="UniProtKB-KW"/>
</dbReference>
<comment type="pathway">
    <text evidence="3">Amino-acid degradation; L-phenylalanine degradation; acetoacetate and fumarate from L-phenylalanine: step 6/6.</text>
</comment>
<evidence type="ECO:0000256" key="1">
    <source>
        <dbReference type="ARBA" id="ARBA00001913"/>
    </source>
</evidence>
<dbReference type="GO" id="GO:0006559">
    <property type="term" value="P:L-phenylalanine catabolic process"/>
    <property type="evidence" value="ECO:0007669"/>
    <property type="project" value="UniProtKB-KW"/>
</dbReference>
<evidence type="ECO:0000256" key="12">
    <source>
        <dbReference type="PIRSR" id="PIRSR605959-2"/>
    </source>
</evidence>
<dbReference type="InterPro" id="IPR015377">
    <property type="entry name" value="Fumarylacetoacetase_N"/>
</dbReference>
<dbReference type="InterPro" id="IPR005959">
    <property type="entry name" value="Fumarylacetoacetase"/>
</dbReference>
<comment type="cofactor">
    <cofactor evidence="1 13">
        <name>Ca(2+)</name>
        <dbReference type="ChEBI" id="CHEBI:29108"/>
    </cofactor>
</comment>
<evidence type="ECO:0000256" key="8">
    <source>
        <dbReference type="ARBA" id="ARBA00022842"/>
    </source>
</evidence>
<feature type="binding site" evidence="12">
    <location>
        <position position="249"/>
    </location>
    <ligand>
        <name>substrate</name>
    </ligand>
</feature>
<evidence type="ECO:0000313" key="16">
    <source>
        <dbReference type="EMBL" id="MBQ0958497.1"/>
    </source>
</evidence>
<protein>
    <recommendedName>
        <fullName evidence="4">fumarylacetoacetase</fullName>
        <ecNumber evidence="4">3.7.1.2</ecNumber>
    </recommendedName>
</protein>
<dbReference type="PANTHER" id="PTHR43069:SF2">
    <property type="entry name" value="FUMARYLACETOACETASE"/>
    <property type="match status" value="1"/>
</dbReference>
<dbReference type="InterPro" id="IPR036462">
    <property type="entry name" value="Fumarylacetoacetase_N_sf"/>
</dbReference>
<dbReference type="Gene3D" id="2.30.30.230">
    <property type="entry name" value="Fumarylacetoacetase, N-terminal domain"/>
    <property type="match status" value="1"/>
</dbReference>
<evidence type="ECO:0000259" key="14">
    <source>
        <dbReference type="Pfam" id="PF01557"/>
    </source>
</evidence>
<keyword evidence="6 16" id="KW-0378">Hydrolase</keyword>
<dbReference type="InterPro" id="IPR036663">
    <property type="entry name" value="Fumarylacetoacetase_C_sf"/>
</dbReference>
<evidence type="ECO:0000256" key="5">
    <source>
        <dbReference type="ARBA" id="ARBA00022723"/>
    </source>
</evidence>
<proteinExistence type="predicted"/>
<feature type="binding site" evidence="13">
    <location>
        <position position="266"/>
    </location>
    <ligand>
        <name>Mg(2+)</name>
        <dbReference type="ChEBI" id="CHEBI:18420"/>
    </ligand>
</feature>
<name>A0A941BIE7_9BURK</name>
<dbReference type="AlphaFoldDB" id="A0A941BIE7"/>
<keyword evidence="17" id="KW-1185">Reference proteome</keyword>
<dbReference type="SUPFAM" id="SSF56529">
    <property type="entry name" value="FAH"/>
    <property type="match status" value="1"/>
</dbReference>
<dbReference type="GO" id="GO:0046872">
    <property type="term" value="F:metal ion binding"/>
    <property type="evidence" value="ECO:0007669"/>
    <property type="project" value="UniProtKB-KW"/>
</dbReference>
<dbReference type="InterPro" id="IPR011234">
    <property type="entry name" value="Fumarylacetoacetase-like_C"/>
</dbReference>
<organism evidence="16 17">
    <name type="scientific">Ideonella aquatica</name>
    <dbReference type="NCBI Taxonomy" id="2824119"/>
    <lineage>
        <taxon>Bacteria</taxon>
        <taxon>Pseudomonadati</taxon>
        <taxon>Pseudomonadota</taxon>
        <taxon>Betaproteobacteria</taxon>
        <taxon>Burkholderiales</taxon>
        <taxon>Sphaerotilaceae</taxon>
        <taxon>Ideonella</taxon>
    </lineage>
</organism>
<evidence type="ECO:0000256" key="10">
    <source>
        <dbReference type="ARBA" id="ARBA00023232"/>
    </source>
</evidence>
<evidence type="ECO:0000256" key="7">
    <source>
        <dbReference type="ARBA" id="ARBA00022837"/>
    </source>
</evidence>
<evidence type="ECO:0000259" key="15">
    <source>
        <dbReference type="Pfam" id="PF09298"/>
    </source>
</evidence>
<feature type="binding site" evidence="13">
    <location>
        <position position="242"/>
    </location>
    <ligand>
        <name>Mg(2+)</name>
        <dbReference type="ChEBI" id="CHEBI:18420"/>
    </ligand>
</feature>
<dbReference type="RefSeq" id="WP_210801003.1">
    <property type="nucleotide sequence ID" value="NZ_JAGQDE010000003.1"/>
</dbReference>
<accession>A0A941BIE7</accession>
<evidence type="ECO:0000256" key="3">
    <source>
        <dbReference type="ARBA" id="ARBA00004782"/>
    </source>
</evidence>
<evidence type="ECO:0000256" key="4">
    <source>
        <dbReference type="ARBA" id="ARBA00012094"/>
    </source>
</evidence>
<keyword evidence="10" id="KW-0585">Phenylalanine catabolism</keyword>
<comment type="caution">
    <text evidence="16">The sequence shown here is derived from an EMBL/GenBank/DDBJ whole genome shotgun (WGS) entry which is preliminary data.</text>
</comment>
<feature type="binding site" evidence="13">
    <location>
        <position position="208"/>
    </location>
    <ligand>
        <name>Ca(2+)</name>
        <dbReference type="ChEBI" id="CHEBI:29108"/>
    </ligand>
</feature>
<dbReference type="Gene3D" id="3.90.850.10">
    <property type="entry name" value="Fumarylacetoacetase-like, C-terminal domain"/>
    <property type="match status" value="1"/>
</dbReference>
<keyword evidence="8 13" id="KW-0460">Magnesium</keyword>
<feature type="binding site" evidence="13">
    <location>
        <position position="262"/>
    </location>
    <ligand>
        <name>Mg(2+)</name>
        <dbReference type="ChEBI" id="CHEBI:18420"/>
    </ligand>
</feature>
<feature type="binding site" evidence="12">
    <location>
        <position position="138"/>
    </location>
    <ligand>
        <name>substrate</name>
    </ligand>
</feature>
<dbReference type="SUPFAM" id="SSF63433">
    <property type="entry name" value="Fumarylacetoacetate hydrolase, FAH, N-terminal domain"/>
    <property type="match status" value="1"/>
</dbReference>
<gene>
    <name evidence="16" type="primary">fahA</name>
    <name evidence="16" type="ORF">KAK06_05950</name>
</gene>
<feature type="binding site" evidence="13">
    <location>
        <position position="136"/>
    </location>
    <ligand>
        <name>Ca(2+)</name>
        <dbReference type="ChEBI" id="CHEBI:29108"/>
    </ligand>
</feature>
<evidence type="ECO:0000256" key="11">
    <source>
        <dbReference type="PIRSR" id="PIRSR605959-1"/>
    </source>
</evidence>
<dbReference type="GO" id="GO:1902000">
    <property type="term" value="P:homogentisate catabolic process"/>
    <property type="evidence" value="ECO:0007669"/>
    <property type="project" value="TreeGrafter"/>
</dbReference>
<dbReference type="GO" id="GO:0004334">
    <property type="term" value="F:fumarylacetoacetase activity"/>
    <property type="evidence" value="ECO:0007669"/>
    <property type="project" value="UniProtKB-EC"/>
</dbReference>
<feature type="domain" description="Fumarylacetoacetase N-terminal" evidence="15">
    <location>
        <begin position="27"/>
        <end position="128"/>
    </location>
</feature>